<reference evidence="2" key="2">
    <citation type="submission" date="2017-12" db="EMBL/GenBank/DDBJ databases">
        <title>Genome sequence of the Bar-tailed Godwit (Limosa lapponica baueri).</title>
        <authorList>
            <person name="Lima N.C.B."/>
            <person name="Parody-Merino A.M."/>
            <person name="Battley P.F."/>
            <person name="Fidler A.E."/>
            <person name="Prosdocimi F."/>
        </authorList>
    </citation>
    <scope>NUCLEOTIDE SEQUENCE [LARGE SCALE GENOMIC DNA]</scope>
</reference>
<gene>
    <name evidence="1" type="ORF">llap_615</name>
</gene>
<name>A0A2I0USE6_LIMLA</name>
<proteinExistence type="predicted"/>
<evidence type="ECO:0000313" key="1">
    <source>
        <dbReference type="EMBL" id="PKU48962.1"/>
    </source>
</evidence>
<organism evidence="1 2">
    <name type="scientific">Limosa lapponica baueri</name>
    <dbReference type="NCBI Taxonomy" id="1758121"/>
    <lineage>
        <taxon>Eukaryota</taxon>
        <taxon>Metazoa</taxon>
        <taxon>Chordata</taxon>
        <taxon>Craniata</taxon>
        <taxon>Vertebrata</taxon>
        <taxon>Euteleostomi</taxon>
        <taxon>Archelosauria</taxon>
        <taxon>Archosauria</taxon>
        <taxon>Dinosauria</taxon>
        <taxon>Saurischia</taxon>
        <taxon>Theropoda</taxon>
        <taxon>Coelurosauria</taxon>
        <taxon>Aves</taxon>
        <taxon>Neognathae</taxon>
        <taxon>Neoaves</taxon>
        <taxon>Charadriiformes</taxon>
        <taxon>Scolopacidae</taxon>
        <taxon>Limosa</taxon>
    </lineage>
</organism>
<dbReference type="OrthoDB" id="10056483at2759"/>
<dbReference type="GO" id="GO:0003964">
    <property type="term" value="F:RNA-directed DNA polymerase activity"/>
    <property type="evidence" value="ECO:0007669"/>
    <property type="project" value="UniProtKB-KW"/>
</dbReference>
<keyword evidence="1" id="KW-0808">Transferase</keyword>
<dbReference type="PANTHER" id="PTHR33332">
    <property type="entry name" value="REVERSE TRANSCRIPTASE DOMAIN-CONTAINING PROTEIN"/>
    <property type="match status" value="1"/>
</dbReference>
<keyword evidence="2" id="KW-1185">Reference proteome</keyword>
<dbReference type="AlphaFoldDB" id="A0A2I0USE6"/>
<keyword evidence="1" id="KW-0695">RNA-directed DNA polymerase</keyword>
<reference evidence="2" key="1">
    <citation type="submission" date="2017-11" db="EMBL/GenBank/DDBJ databases">
        <authorList>
            <person name="Lima N.C."/>
            <person name="Parody-Merino A.M."/>
            <person name="Battley P.F."/>
            <person name="Fidler A.E."/>
            <person name="Prosdocimi F."/>
        </authorList>
    </citation>
    <scope>NUCLEOTIDE SEQUENCE [LARGE SCALE GENOMIC DNA]</scope>
</reference>
<dbReference type="EMBL" id="KZ505643">
    <property type="protein sequence ID" value="PKU48962.1"/>
    <property type="molecule type" value="Genomic_DNA"/>
</dbReference>
<evidence type="ECO:0000313" key="2">
    <source>
        <dbReference type="Proteomes" id="UP000233556"/>
    </source>
</evidence>
<keyword evidence="1" id="KW-0548">Nucleotidyltransferase</keyword>
<accession>A0A2I0USE6</accession>
<protein>
    <submittedName>
        <fullName evidence="1">Rna-directed dna polymerase from mobile element jockey-like</fullName>
    </submittedName>
</protein>
<sequence>MGGRTVTEDEENDEGSVLGLILFNIFINDLDKGIECILSMFANDTKLVGSIDLLESRMALQEDLDRLDRWSKDNGMRFNKAKCWVLHLGHNKPMQRYRLGEEWLQSCLMVKDLGLLVISQLNTSHQCAQVPEGQ</sequence>
<dbReference type="Proteomes" id="UP000233556">
    <property type="component" value="Unassembled WGS sequence"/>
</dbReference>